<reference evidence="2" key="1">
    <citation type="submission" date="2009-12" db="EMBL/GenBank/DDBJ databases">
        <title>The Genome Sequence of Anolis carolinensis (Green Anole Lizard).</title>
        <authorList>
            <consortium name="The Genome Sequencing Platform"/>
            <person name="Di Palma F."/>
            <person name="Alfoldi J."/>
            <person name="Heiman D."/>
            <person name="Young S."/>
            <person name="Grabherr M."/>
            <person name="Johnson J."/>
            <person name="Lander E.S."/>
            <person name="Lindblad-Toh K."/>
        </authorList>
    </citation>
    <scope>NUCLEOTIDE SEQUENCE [LARGE SCALE GENOMIC DNA]</scope>
    <source>
        <strain evidence="2">JBL SC #1</strain>
    </source>
</reference>
<keyword evidence="1" id="KW-1133">Transmembrane helix</keyword>
<reference evidence="2" key="3">
    <citation type="submission" date="2025-09" db="UniProtKB">
        <authorList>
            <consortium name="Ensembl"/>
        </authorList>
    </citation>
    <scope>IDENTIFICATION</scope>
</reference>
<keyword evidence="1" id="KW-0812">Transmembrane</keyword>
<evidence type="ECO:0000313" key="2">
    <source>
        <dbReference type="Ensembl" id="ENSACAP00000032517.1"/>
    </source>
</evidence>
<name>A0A803TBC7_ANOCA</name>
<dbReference type="InParanoid" id="A0A803TBC7"/>
<organism evidence="2 3">
    <name type="scientific">Anolis carolinensis</name>
    <name type="common">Green anole</name>
    <name type="synonym">American chameleon</name>
    <dbReference type="NCBI Taxonomy" id="28377"/>
    <lineage>
        <taxon>Eukaryota</taxon>
        <taxon>Metazoa</taxon>
        <taxon>Chordata</taxon>
        <taxon>Craniata</taxon>
        <taxon>Vertebrata</taxon>
        <taxon>Euteleostomi</taxon>
        <taxon>Lepidosauria</taxon>
        <taxon>Squamata</taxon>
        <taxon>Bifurcata</taxon>
        <taxon>Unidentata</taxon>
        <taxon>Episquamata</taxon>
        <taxon>Toxicofera</taxon>
        <taxon>Iguania</taxon>
        <taxon>Dactyloidae</taxon>
        <taxon>Anolis</taxon>
    </lineage>
</organism>
<feature type="transmembrane region" description="Helical" evidence="1">
    <location>
        <begin position="30"/>
        <end position="50"/>
    </location>
</feature>
<evidence type="ECO:0000313" key="3">
    <source>
        <dbReference type="Proteomes" id="UP000001646"/>
    </source>
</evidence>
<dbReference type="AlphaFoldDB" id="A0A803TBC7"/>
<reference evidence="2" key="2">
    <citation type="submission" date="2025-08" db="UniProtKB">
        <authorList>
            <consortium name="Ensembl"/>
        </authorList>
    </citation>
    <scope>IDENTIFICATION</scope>
</reference>
<evidence type="ECO:0000256" key="1">
    <source>
        <dbReference type="SAM" id="Phobius"/>
    </source>
</evidence>
<proteinExistence type="predicted"/>
<protein>
    <submittedName>
        <fullName evidence="2">Uncharacterized protein</fullName>
    </submittedName>
</protein>
<keyword evidence="1" id="KW-0472">Membrane</keyword>
<keyword evidence="3" id="KW-1185">Reference proteome</keyword>
<dbReference type="Ensembl" id="ENSACAT00000044323.1">
    <property type="protein sequence ID" value="ENSACAP00000032517.1"/>
    <property type="gene ID" value="ENSACAG00000036648.1"/>
</dbReference>
<accession>A0A803TBC7</accession>
<dbReference type="Proteomes" id="UP000001646">
    <property type="component" value="Unplaced"/>
</dbReference>
<sequence>MNLVSMAAVVMAVAEPELKWLSLGLRLRWAAVLAALAAGVLVLLLPLAAVEDQGQALVKGLALLRSKLGLGHPEHPRPAGPNTGLSVTSGELQLLVLKPKDVEWVMGALCAKFGTDSSLVGVAVVSGRK</sequence>
<dbReference type="GeneTree" id="ENSGT01040000244312"/>